<sequence>MPRPRRAAAPAAKEALRSTEDEQQDPNMDPEFLALSAKQRRRIDRAFSRGIQIVEGRSNKRRKIEKKLPDQQRQQRSNGQQEEGGFLPDESNAGGFMDEDIDAGGGFLPDDEGDAGGGFMLDDDDDEGGGGFLPDDQDNEEGGFVTSDQAKSRSASVPIPGPPTDKRIPLHLLPSLLSSLGLPSDEDVLAVFKASASGWEDEDQSTNTSRKKRGLGEDENDNNAGGVELKDFRAVCAALMGPDENGDTDQAGDEDDDEGLEEEDTFELPSDNDESDLSSLSGSEYGTEETDNHNKSGRSTRVNRIKSRDFAESGSSTPNKRKIVTRGKKKLDLDSTGKIRLNSRQKELAKDIWDMLKPSNSQQQKKSGTKGDSSSSYVLGRDEVKKWVRELGEMWNDEEITEMVTLFSSQHEGRGLTFEDFGGVMLRAGLV</sequence>
<proteinExistence type="predicted"/>
<dbReference type="SUPFAM" id="SSF47473">
    <property type="entry name" value="EF-hand"/>
    <property type="match status" value="1"/>
</dbReference>
<gene>
    <name evidence="2" type="ORF">L201_001658</name>
</gene>
<protein>
    <recommendedName>
        <fullName evidence="4">EF-hand domain-containing protein</fullName>
    </recommendedName>
</protein>
<feature type="compositionally biased region" description="Acidic residues" evidence="1">
    <location>
        <begin position="244"/>
        <end position="276"/>
    </location>
</feature>
<dbReference type="GeneID" id="91092330"/>
<feature type="compositionally biased region" description="Low complexity" evidence="1">
    <location>
        <begin position="359"/>
        <end position="376"/>
    </location>
</feature>
<dbReference type="AlphaFoldDB" id="A0AAX4JPG0"/>
<feature type="compositionally biased region" description="Low complexity" evidence="1">
    <location>
        <begin position="71"/>
        <end position="85"/>
    </location>
</feature>
<feature type="region of interest" description="Disordered" evidence="1">
    <location>
        <begin position="195"/>
        <end position="329"/>
    </location>
</feature>
<feature type="region of interest" description="Disordered" evidence="1">
    <location>
        <begin position="350"/>
        <end position="377"/>
    </location>
</feature>
<feature type="compositionally biased region" description="Basic residues" evidence="1">
    <location>
        <begin position="319"/>
        <end position="329"/>
    </location>
</feature>
<accession>A0AAX4JPG0</accession>
<evidence type="ECO:0000256" key="1">
    <source>
        <dbReference type="SAM" id="MobiDB-lite"/>
    </source>
</evidence>
<reference evidence="2 3" key="1">
    <citation type="submission" date="2024-01" db="EMBL/GenBank/DDBJ databases">
        <title>Comparative genomics of Cryptococcus and Kwoniella reveals pathogenesis evolution and contrasting modes of karyotype evolution via chromosome fusion or intercentromeric recombination.</title>
        <authorList>
            <person name="Coelho M.A."/>
            <person name="David-Palma M."/>
            <person name="Shea T."/>
            <person name="Bowers K."/>
            <person name="McGinley-Smith S."/>
            <person name="Mohammad A.W."/>
            <person name="Gnirke A."/>
            <person name="Yurkov A.M."/>
            <person name="Nowrousian M."/>
            <person name="Sun S."/>
            <person name="Cuomo C.A."/>
            <person name="Heitman J."/>
        </authorList>
    </citation>
    <scope>NUCLEOTIDE SEQUENCE [LARGE SCALE GENOMIC DNA]</scope>
    <source>
        <strain evidence="2 3">CBS 6074</strain>
    </source>
</reference>
<name>A0AAX4JPG0_9TREE</name>
<keyword evidence="3" id="KW-1185">Reference proteome</keyword>
<dbReference type="RefSeq" id="XP_066073542.1">
    <property type="nucleotide sequence ID" value="XM_066217445.1"/>
</dbReference>
<feature type="region of interest" description="Disordered" evidence="1">
    <location>
        <begin position="1"/>
        <end position="166"/>
    </location>
</feature>
<dbReference type="InterPro" id="IPR011992">
    <property type="entry name" value="EF-hand-dom_pair"/>
</dbReference>
<feature type="compositionally biased region" description="Polar residues" evidence="1">
    <location>
        <begin position="146"/>
        <end position="155"/>
    </location>
</feature>
<dbReference type="EMBL" id="CP144099">
    <property type="protein sequence ID" value="WWC86779.1"/>
    <property type="molecule type" value="Genomic_DNA"/>
</dbReference>
<evidence type="ECO:0000313" key="3">
    <source>
        <dbReference type="Proteomes" id="UP001355207"/>
    </source>
</evidence>
<evidence type="ECO:0000313" key="2">
    <source>
        <dbReference type="EMBL" id="WWC86779.1"/>
    </source>
</evidence>
<feature type="compositionally biased region" description="Basic residues" evidence="1">
    <location>
        <begin position="295"/>
        <end position="305"/>
    </location>
</feature>
<evidence type="ECO:0008006" key="4">
    <source>
        <dbReference type="Google" id="ProtNLM"/>
    </source>
</evidence>
<dbReference type="Proteomes" id="UP001355207">
    <property type="component" value="Chromosome 2"/>
</dbReference>
<organism evidence="2 3">
    <name type="scientific">Kwoniella dendrophila CBS 6074</name>
    <dbReference type="NCBI Taxonomy" id="1295534"/>
    <lineage>
        <taxon>Eukaryota</taxon>
        <taxon>Fungi</taxon>
        <taxon>Dikarya</taxon>
        <taxon>Basidiomycota</taxon>
        <taxon>Agaricomycotina</taxon>
        <taxon>Tremellomycetes</taxon>
        <taxon>Tremellales</taxon>
        <taxon>Cryptococcaceae</taxon>
        <taxon>Kwoniella</taxon>
    </lineage>
</organism>